<protein>
    <submittedName>
        <fullName evidence="1">Uncharacterized protein</fullName>
    </submittedName>
</protein>
<dbReference type="AlphaFoldDB" id="A0A8S9WN54"/>
<organism evidence="1 2">
    <name type="scientific">Apolygus lucorum</name>
    <name type="common">Small green plant bug</name>
    <name type="synonym">Lygocoris lucorum</name>
    <dbReference type="NCBI Taxonomy" id="248454"/>
    <lineage>
        <taxon>Eukaryota</taxon>
        <taxon>Metazoa</taxon>
        <taxon>Ecdysozoa</taxon>
        <taxon>Arthropoda</taxon>
        <taxon>Hexapoda</taxon>
        <taxon>Insecta</taxon>
        <taxon>Pterygota</taxon>
        <taxon>Neoptera</taxon>
        <taxon>Paraneoptera</taxon>
        <taxon>Hemiptera</taxon>
        <taxon>Heteroptera</taxon>
        <taxon>Panheteroptera</taxon>
        <taxon>Cimicomorpha</taxon>
        <taxon>Miridae</taxon>
        <taxon>Mirini</taxon>
        <taxon>Apolygus</taxon>
    </lineage>
</organism>
<accession>A0A8S9WN54</accession>
<reference evidence="1" key="1">
    <citation type="journal article" date="2021" name="Mol. Ecol. Resour.">
        <title>Apolygus lucorum genome provides insights into omnivorousness and mesophyll feeding.</title>
        <authorList>
            <person name="Liu Y."/>
            <person name="Liu H."/>
            <person name="Wang H."/>
            <person name="Huang T."/>
            <person name="Liu B."/>
            <person name="Yang B."/>
            <person name="Yin L."/>
            <person name="Li B."/>
            <person name="Zhang Y."/>
            <person name="Zhang S."/>
            <person name="Jiang F."/>
            <person name="Zhang X."/>
            <person name="Ren Y."/>
            <person name="Wang B."/>
            <person name="Wang S."/>
            <person name="Lu Y."/>
            <person name="Wu K."/>
            <person name="Fan W."/>
            <person name="Wang G."/>
        </authorList>
    </citation>
    <scope>NUCLEOTIDE SEQUENCE</scope>
    <source>
        <strain evidence="1">12Hb</strain>
    </source>
</reference>
<evidence type="ECO:0000313" key="1">
    <source>
        <dbReference type="EMBL" id="KAF6197631.1"/>
    </source>
</evidence>
<keyword evidence="2" id="KW-1185">Reference proteome</keyword>
<comment type="caution">
    <text evidence="1">The sequence shown here is derived from an EMBL/GenBank/DDBJ whole genome shotgun (WGS) entry which is preliminary data.</text>
</comment>
<name>A0A8S9WN54_APOLU</name>
<sequence length="130" mass="15579">MNWTSTRKEKNLLSPLFCLNFKSPTRTNFRKTKLHQSPLLVLIERPLEKKKICSLIDSCNSVKSRCYFDTKRWFLCALRHRRIFDSLLEGYPDVQFHRLLHNCCRRSQPDEITSKSSWNLLVYSTKWPSR</sequence>
<proteinExistence type="predicted"/>
<evidence type="ECO:0000313" key="2">
    <source>
        <dbReference type="Proteomes" id="UP000466442"/>
    </source>
</evidence>
<dbReference type="EMBL" id="WIXP02000017">
    <property type="protein sequence ID" value="KAF6197631.1"/>
    <property type="molecule type" value="Genomic_DNA"/>
</dbReference>
<gene>
    <name evidence="1" type="ORF">GE061_008597</name>
</gene>
<dbReference type="Proteomes" id="UP000466442">
    <property type="component" value="Unassembled WGS sequence"/>
</dbReference>